<sequence>MKVTIEADAYDGALISWLIRRGTVQFRVRGCRSWDSGGVRAALAWSVRGAAGVVLGGISSLLSSSAVISAAIRFARSTVDSRAIAADNTPPFNCTLLSPCSASRALAANGTCTGEHGVGLGKRGYLPRERGTVGVALMHSLKSAIDPDNIMNPDKVLPSQL</sequence>
<dbReference type="Gene3D" id="1.10.45.10">
    <property type="entry name" value="Vanillyl-alcohol Oxidase, Chain A, domain 4"/>
    <property type="match status" value="1"/>
</dbReference>
<dbReference type="InterPro" id="IPR004113">
    <property type="entry name" value="FAD-bd_oxidored_4_C"/>
</dbReference>
<dbReference type="SUPFAM" id="SSF55103">
    <property type="entry name" value="FAD-linked oxidases, C-terminal domain"/>
    <property type="match status" value="1"/>
</dbReference>
<dbReference type="WBParaSite" id="PSAMB.scaffold388size53591.g5396.t1">
    <property type="protein sequence ID" value="PSAMB.scaffold388size53591.g5396.t1"/>
    <property type="gene ID" value="PSAMB.scaffold388size53591.g5396"/>
</dbReference>
<name>A0A914WH08_9BILA</name>
<evidence type="ECO:0000313" key="7">
    <source>
        <dbReference type="Proteomes" id="UP000887566"/>
    </source>
</evidence>
<dbReference type="GO" id="GO:0008720">
    <property type="term" value="F:D-lactate dehydrogenase (NAD+) activity"/>
    <property type="evidence" value="ECO:0007669"/>
    <property type="project" value="TreeGrafter"/>
</dbReference>
<keyword evidence="5" id="KW-0560">Oxidoreductase</keyword>
<accession>A0A914WH08</accession>
<evidence type="ECO:0000256" key="3">
    <source>
        <dbReference type="ARBA" id="ARBA00022630"/>
    </source>
</evidence>
<dbReference type="GO" id="GO:0050660">
    <property type="term" value="F:flavin adenine dinucleotide binding"/>
    <property type="evidence" value="ECO:0007669"/>
    <property type="project" value="InterPro"/>
</dbReference>
<dbReference type="InterPro" id="IPR016164">
    <property type="entry name" value="FAD-linked_Oxase-like_C"/>
</dbReference>
<evidence type="ECO:0000256" key="5">
    <source>
        <dbReference type="ARBA" id="ARBA00023002"/>
    </source>
</evidence>
<evidence type="ECO:0000256" key="2">
    <source>
        <dbReference type="ARBA" id="ARBA00008000"/>
    </source>
</evidence>
<dbReference type="GO" id="GO:0005739">
    <property type="term" value="C:mitochondrion"/>
    <property type="evidence" value="ECO:0007669"/>
    <property type="project" value="TreeGrafter"/>
</dbReference>
<keyword evidence="7" id="KW-1185">Reference proteome</keyword>
<reference evidence="8" key="1">
    <citation type="submission" date="2022-11" db="UniProtKB">
        <authorList>
            <consortium name="WormBaseParasite"/>
        </authorList>
    </citation>
    <scope>IDENTIFICATION</scope>
</reference>
<evidence type="ECO:0000313" key="8">
    <source>
        <dbReference type="WBParaSite" id="PSAMB.scaffold388size53591.g5396.t1"/>
    </source>
</evidence>
<evidence type="ECO:0000259" key="6">
    <source>
        <dbReference type="Pfam" id="PF02913"/>
    </source>
</evidence>
<dbReference type="Pfam" id="PF02913">
    <property type="entry name" value="FAD-oxidase_C"/>
    <property type="match status" value="1"/>
</dbReference>
<dbReference type="AlphaFoldDB" id="A0A914WH08"/>
<dbReference type="InterPro" id="IPR016171">
    <property type="entry name" value="Vanillyl_alc_oxidase_C-sub2"/>
</dbReference>
<keyword evidence="4" id="KW-0274">FAD</keyword>
<comment type="cofactor">
    <cofactor evidence="1">
        <name>FAD</name>
        <dbReference type="ChEBI" id="CHEBI:57692"/>
    </cofactor>
</comment>
<dbReference type="FunFam" id="1.10.45.10:FF:000001">
    <property type="entry name" value="D-lactate dehydrogenase mitochondrial"/>
    <property type="match status" value="1"/>
</dbReference>
<dbReference type="GO" id="GO:1903457">
    <property type="term" value="P:lactate catabolic process"/>
    <property type="evidence" value="ECO:0007669"/>
    <property type="project" value="TreeGrafter"/>
</dbReference>
<dbReference type="Proteomes" id="UP000887566">
    <property type="component" value="Unplaced"/>
</dbReference>
<dbReference type="GO" id="GO:0004458">
    <property type="term" value="F:D-lactate dehydrogenase (cytochrome) activity"/>
    <property type="evidence" value="ECO:0007669"/>
    <property type="project" value="TreeGrafter"/>
</dbReference>
<feature type="domain" description="FAD-binding oxidoreductase/transferase type 4 C-terminal" evidence="6">
    <location>
        <begin position="103"/>
        <end position="156"/>
    </location>
</feature>
<proteinExistence type="inferred from homology"/>
<evidence type="ECO:0000256" key="1">
    <source>
        <dbReference type="ARBA" id="ARBA00001974"/>
    </source>
</evidence>
<dbReference type="PANTHER" id="PTHR11748:SF111">
    <property type="entry name" value="D-LACTATE DEHYDROGENASE, MITOCHONDRIAL-RELATED"/>
    <property type="match status" value="1"/>
</dbReference>
<keyword evidence="3" id="KW-0285">Flavoprotein</keyword>
<evidence type="ECO:0000256" key="4">
    <source>
        <dbReference type="ARBA" id="ARBA00022827"/>
    </source>
</evidence>
<organism evidence="7 8">
    <name type="scientific">Plectus sambesii</name>
    <dbReference type="NCBI Taxonomy" id="2011161"/>
    <lineage>
        <taxon>Eukaryota</taxon>
        <taxon>Metazoa</taxon>
        <taxon>Ecdysozoa</taxon>
        <taxon>Nematoda</taxon>
        <taxon>Chromadorea</taxon>
        <taxon>Plectida</taxon>
        <taxon>Plectina</taxon>
        <taxon>Plectoidea</taxon>
        <taxon>Plectidae</taxon>
        <taxon>Plectus</taxon>
    </lineage>
</organism>
<protein>
    <submittedName>
        <fullName evidence="8">FAD-binding oxidoreductase/transferase type 4 C-terminal domain-containing protein</fullName>
    </submittedName>
</protein>
<dbReference type="PANTHER" id="PTHR11748">
    <property type="entry name" value="D-LACTATE DEHYDROGENASE"/>
    <property type="match status" value="1"/>
</dbReference>
<comment type="similarity">
    <text evidence="2">Belongs to the FAD-binding oxidoreductase/transferase type 4 family.</text>
</comment>